<evidence type="ECO:0000313" key="1">
    <source>
        <dbReference type="EMBL" id="RCK57498.1"/>
    </source>
</evidence>
<dbReference type="OrthoDB" id="4079109at2759"/>
<organism evidence="1 2">
    <name type="scientific">Candida viswanathii</name>
    <dbReference type="NCBI Taxonomy" id="5486"/>
    <lineage>
        <taxon>Eukaryota</taxon>
        <taxon>Fungi</taxon>
        <taxon>Dikarya</taxon>
        <taxon>Ascomycota</taxon>
        <taxon>Saccharomycotina</taxon>
        <taxon>Pichiomycetes</taxon>
        <taxon>Debaryomycetaceae</taxon>
        <taxon>Candida/Lodderomyces clade</taxon>
        <taxon>Candida</taxon>
    </lineage>
</organism>
<dbReference type="Pfam" id="PF21736">
    <property type="entry name" value="REC102"/>
    <property type="match status" value="1"/>
</dbReference>
<dbReference type="InterPro" id="IPR048920">
    <property type="entry name" value="REC102"/>
</dbReference>
<protein>
    <submittedName>
        <fullName evidence="1">Uncharacterized protein</fullName>
    </submittedName>
</protein>
<dbReference type="AlphaFoldDB" id="A0A367XV54"/>
<accession>A0A367XV54</accession>
<reference evidence="1 2" key="1">
    <citation type="submission" date="2018-06" db="EMBL/GenBank/DDBJ databases">
        <title>Whole genome sequencing of Candida tropicalis (genome annotated by CSBL at Korea University).</title>
        <authorList>
            <person name="Ahn J."/>
        </authorList>
    </citation>
    <scope>NUCLEOTIDE SEQUENCE [LARGE SCALE GENOMIC DNA]</scope>
    <source>
        <strain evidence="1 2">ATCC 20962</strain>
    </source>
</reference>
<evidence type="ECO:0000313" key="2">
    <source>
        <dbReference type="Proteomes" id="UP000253472"/>
    </source>
</evidence>
<comment type="caution">
    <text evidence="1">The sequence shown here is derived from an EMBL/GenBank/DDBJ whole genome shotgun (WGS) entry which is preliminary data.</text>
</comment>
<sequence length="232" mass="26892">MSFAIRVDQDYYKLTFEYEGDSSNLSNLTTPYPDLPVHFDVFINNIQVTTTTYGAGFLTQLSSRFVAFWGRLEYDATVHIADNSTHSFDLNLKCKVFSNYATSNHLCNMHLTLSVLTHSEYLSIDDIYPKFDYLLVSWYLNAEVHFPLVFSYVGRNFVKLNAFWYRRIRRDALGSDSFELDRLLPSLVARITADLVVCKLLQHTGKLLPFFDDPPRKSHNIVKAFPVRLLDY</sequence>
<keyword evidence="2" id="KW-1185">Reference proteome</keyword>
<dbReference type="EMBL" id="QLNQ01000028">
    <property type="protein sequence ID" value="RCK57498.1"/>
    <property type="molecule type" value="Genomic_DNA"/>
</dbReference>
<name>A0A367XV54_9ASCO</name>
<dbReference type="Proteomes" id="UP000253472">
    <property type="component" value="Unassembled WGS sequence"/>
</dbReference>
<proteinExistence type="predicted"/>
<gene>
    <name evidence="1" type="ORF">Cantr_06756</name>
</gene>